<proteinExistence type="predicted"/>
<gene>
    <name evidence="4" type="ORF">AVDCRST_MAG11-3457</name>
</gene>
<dbReference type="EMBL" id="CADCTU010000750">
    <property type="protein sequence ID" value="CAA9349890.1"/>
    <property type="molecule type" value="Genomic_DNA"/>
</dbReference>
<dbReference type="SMART" id="SM00471">
    <property type="entry name" value="HDc"/>
    <property type="match status" value="1"/>
</dbReference>
<dbReference type="InterPro" id="IPR001789">
    <property type="entry name" value="Sig_transdc_resp-reg_receiver"/>
</dbReference>
<organism evidence="4">
    <name type="scientific">uncultured Gemmatimonadaceae bacterium</name>
    <dbReference type="NCBI Taxonomy" id="246130"/>
    <lineage>
        <taxon>Bacteria</taxon>
        <taxon>Pseudomonadati</taxon>
        <taxon>Gemmatimonadota</taxon>
        <taxon>Gemmatimonadia</taxon>
        <taxon>Gemmatimonadales</taxon>
        <taxon>Gemmatimonadaceae</taxon>
        <taxon>environmental samples</taxon>
    </lineage>
</organism>
<dbReference type="InterPro" id="IPR011006">
    <property type="entry name" value="CheY-like_superfamily"/>
</dbReference>
<dbReference type="PANTHER" id="PTHR45228">
    <property type="entry name" value="CYCLIC DI-GMP PHOSPHODIESTERASE TM_0186-RELATED"/>
    <property type="match status" value="1"/>
</dbReference>
<dbReference type="Pfam" id="PF00072">
    <property type="entry name" value="Response_reg"/>
    <property type="match status" value="1"/>
</dbReference>
<dbReference type="InterPro" id="IPR006675">
    <property type="entry name" value="HDIG_dom"/>
</dbReference>
<dbReference type="Gene3D" id="1.10.3210.10">
    <property type="entry name" value="Hypothetical protein af1432"/>
    <property type="match status" value="1"/>
</dbReference>
<dbReference type="SMART" id="SM00448">
    <property type="entry name" value="REC"/>
    <property type="match status" value="1"/>
</dbReference>
<dbReference type="PROSITE" id="PS50110">
    <property type="entry name" value="RESPONSE_REGULATORY"/>
    <property type="match status" value="1"/>
</dbReference>
<evidence type="ECO:0000259" key="3">
    <source>
        <dbReference type="PROSITE" id="PS51832"/>
    </source>
</evidence>
<name>A0A6J4M4F7_9BACT</name>
<dbReference type="PROSITE" id="PS51832">
    <property type="entry name" value="HD_GYP"/>
    <property type="match status" value="1"/>
</dbReference>
<protein>
    <submittedName>
        <fullName evidence="4">RESPONSE REGULATOR PROTEIN-CheY-like nd an HD-GYP domain</fullName>
    </submittedName>
</protein>
<keyword evidence="1" id="KW-0597">Phosphoprotein</keyword>
<dbReference type="Gene3D" id="3.40.50.2300">
    <property type="match status" value="1"/>
</dbReference>
<evidence type="ECO:0000259" key="2">
    <source>
        <dbReference type="PROSITE" id="PS50110"/>
    </source>
</evidence>
<dbReference type="SUPFAM" id="SSF52172">
    <property type="entry name" value="CheY-like"/>
    <property type="match status" value="1"/>
</dbReference>
<dbReference type="NCBIfam" id="TIGR00277">
    <property type="entry name" value="HDIG"/>
    <property type="match status" value="1"/>
</dbReference>
<accession>A0A6J4M4F7</accession>
<feature type="domain" description="HD-GYP" evidence="3">
    <location>
        <begin position="178"/>
        <end position="374"/>
    </location>
</feature>
<reference evidence="4" key="1">
    <citation type="submission" date="2020-02" db="EMBL/GenBank/DDBJ databases">
        <authorList>
            <person name="Meier V. D."/>
        </authorList>
    </citation>
    <scope>NUCLEOTIDE SEQUENCE</scope>
    <source>
        <strain evidence="4">AVDCRST_MAG11</strain>
    </source>
</reference>
<dbReference type="Pfam" id="PF13487">
    <property type="entry name" value="HD_5"/>
    <property type="match status" value="1"/>
</dbReference>
<feature type="domain" description="Response regulatory" evidence="2">
    <location>
        <begin position="30"/>
        <end position="144"/>
    </location>
</feature>
<dbReference type="InterPro" id="IPR003607">
    <property type="entry name" value="HD/PDEase_dom"/>
</dbReference>
<dbReference type="AlphaFoldDB" id="A0A6J4M4F7"/>
<dbReference type="InterPro" id="IPR037522">
    <property type="entry name" value="HD_GYP_dom"/>
</dbReference>
<dbReference type="SUPFAM" id="SSF109604">
    <property type="entry name" value="HD-domain/PDEase-like"/>
    <property type="match status" value="1"/>
</dbReference>
<dbReference type="CDD" id="cd00077">
    <property type="entry name" value="HDc"/>
    <property type="match status" value="1"/>
</dbReference>
<evidence type="ECO:0000313" key="4">
    <source>
        <dbReference type="EMBL" id="CAA9349890.1"/>
    </source>
</evidence>
<sequence>MTVDFSSLLPGARAVAAYDTPAVVEPGAPRLLVVDDEATLQTAVARFLRARGYEVETAGSADAALEQLRRSRFALVLCDVRMPGASGLDLVPRAVALDPDLAVIMLSGVNDAATATSALQSGAGDYLVKPMELPVLVQAVERALRRRALAVERRRFEQLLREEVAVATRELEHDRQALRTLTVSVAETLINAMEVKDVYLRGHSQRVASLSAEIAEEMGLDPDTVEQVRLAGRLHDVGKIGIRESVLNKPGGLTPEEFEHVKGHVRIGMEILAPLQHLGVVLTYVHDHHERWNGSGYPRGLAGEAISIGGRILGAADAFDAITSRRAYREPLDAQATVAYLGQQHAGTTLDPAVYRALRAVVDRGQSVSLSFIDDL</sequence>
<evidence type="ECO:0000256" key="1">
    <source>
        <dbReference type="PROSITE-ProRule" id="PRU00169"/>
    </source>
</evidence>
<feature type="modified residue" description="4-aspartylphosphate" evidence="1">
    <location>
        <position position="79"/>
    </location>
</feature>
<dbReference type="GO" id="GO:0000160">
    <property type="term" value="P:phosphorelay signal transduction system"/>
    <property type="evidence" value="ECO:0007669"/>
    <property type="project" value="InterPro"/>
</dbReference>
<dbReference type="InterPro" id="IPR052020">
    <property type="entry name" value="Cyclic_di-GMP/3'3'-cGAMP_PDE"/>
</dbReference>